<feature type="signal peptide" evidence="16">
    <location>
        <begin position="1"/>
        <end position="29"/>
    </location>
</feature>
<dbReference type="PANTHER" id="PTHR47470:SF1">
    <property type="entry name" value="FAD-DEPENDENT OXIDOREDUCTASE 2 FAD BINDING DOMAIN-CONTAINING PROTEIN"/>
    <property type="match status" value="1"/>
</dbReference>
<dbReference type="InterPro" id="IPR036188">
    <property type="entry name" value="FAD/NAD-bd_sf"/>
</dbReference>
<keyword evidence="4" id="KW-0285">Flavoprotein</keyword>
<dbReference type="SUPFAM" id="SSF54373">
    <property type="entry name" value="FAD-linked reductases, C-terminal domain"/>
    <property type="match status" value="1"/>
</dbReference>
<dbReference type="GO" id="GO:0016995">
    <property type="term" value="F:cholesterol oxidase activity"/>
    <property type="evidence" value="ECO:0007669"/>
    <property type="project" value="UniProtKB-EC"/>
</dbReference>
<accession>A0A542XR98</accession>
<keyword evidence="10" id="KW-0413">Isomerase</keyword>
<keyword evidence="21" id="KW-1185">Reference proteome</keyword>
<evidence type="ECO:0000256" key="6">
    <source>
        <dbReference type="ARBA" id="ARBA00023002"/>
    </source>
</evidence>
<dbReference type="Pfam" id="PF05199">
    <property type="entry name" value="GMC_oxred_C"/>
    <property type="match status" value="1"/>
</dbReference>
<dbReference type="AlphaFoldDB" id="A0A542XR98"/>
<evidence type="ECO:0000313" key="20">
    <source>
        <dbReference type="Proteomes" id="UP000315983"/>
    </source>
</evidence>
<evidence type="ECO:0000256" key="5">
    <source>
        <dbReference type="ARBA" id="ARBA00022827"/>
    </source>
</evidence>
<dbReference type="Proteomes" id="UP000315983">
    <property type="component" value="Unassembled WGS sequence"/>
</dbReference>
<evidence type="ECO:0000256" key="8">
    <source>
        <dbReference type="ARBA" id="ARBA00023166"/>
    </source>
</evidence>
<feature type="domain" description="Glucose-methanol-choline oxidoreductase C-terminal" evidence="17">
    <location>
        <begin position="479"/>
        <end position="531"/>
    </location>
</feature>
<keyword evidence="5" id="KW-0274">FAD</keyword>
<keyword evidence="16" id="KW-0732">Signal</keyword>
<evidence type="ECO:0000256" key="7">
    <source>
        <dbReference type="ARBA" id="ARBA00023098"/>
    </source>
</evidence>
<dbReference type="GO" id="GO:0008203">
    <property type="term" value="P:cholesterol metabolic process"/>
    <property type="evidence" value="ECO:0007669"/>
    <property type="project" value="UniProtKB-KW"/>
</dbReference>
<dbReference type="GO" id="GO:0004769">
    <property type="term" value="F:steroid Delta-isomerase activity"/>
    <property type="evidence" value="ECO:0007669"/>
    <property type="project" value="UniProtKB-EC"/>
</dbReference>
<comment type="cofactor">
    <cofactor evidence="1">
        <name>FAD</name>
        <dbReference type="ChEBI" id="CHEBI:57692"/>
    </cofactor>
</comment>
<dbReference type="SUPFAM" id="SSF51905">
    <property type="entry name" value="FAD/NAD(P)-binding domain"/>
    <property type="match status" value="1"/>
</dbReference>
<dbReference type="EC" id="1.1.3.6" evidence="13"/>
<evidence type="ECO:0000256" key="9">
    <source>
        <dbReference type="ARBA" id="ARBA00023221"/>
    </source>
</evidence>
<comment type="pathway">
    <text evidence="12">Steroid metabolism; cholesterol degradation.</text>
</comment>
<evidence type="ECO:0000256" key="15">
    <source>
        <dbReference type="ARBA" id="ARBA00049778"/>
    </source>
</evidence>
<feature type="chain" id="PRO_5038931044" description="Cholesterol oxidase" evidence="16">
    <location>
        <begin position="30"/>
        <end position="543"/>
    </location>
</feature>
<dbReference type="Proteomes" id="UP000677457">
    <property type="component" value="Unassembled WGS sequence"/>
</dbReference>
<dbReference type="EMBL" id="VFOL01000001">
    <property type="protein sequence ID" value="TQL38351.1"/>
    <property type="molecule type" value="Genomic_DNA"/>
</dbReference>
<proteinExistence type="inferred from homology"/>
<dbReference type="InterPro" id="IPR006311">
    <property type="entry name" value="TAT_signal"/>
</dbReference>
<keyword evidence="9" id="KW-0753">Steroid metabolism</keyword>
<dbReference type="PROSITE" id="PS51318">
    <property type="entry name" value="TAT"/>
    <property type="match status" value="1"/>
</dbReference>
<dbReference type="EC" id="5.3.3.1" evidence="11"/>
<evidence type="ECO:0000313" key="18">
    <source>
        <dbReference type="EMBL" id="GIM85463.1"/>
    </source>
</evidence>
<evidence type="ECO:0000256" key="11">
    <source>
        <dbReference type="ARBA" id="ARBA00038856"/>
    </source>
</evidence>
<dbReference type="InterPro" id="IPR052542">
    <property type="entry name" value="Cholesterol_Oxidase"/>
</dbReference>
<evidence type="ECO:0000256" key="3">
    <source>
        <dbReference type="ARBA" id="ARBA00022548"/>
    </source>
</evidence>
<sequence length="543" mass="57872">MTGTSFSRRGLLRATTLGAGAAVAGAALAQRAAAAQGVVPALAGKTAVVVGSGFGGAVAAYRLGQAGVITTVLERGLRWDIDGSGNTFCGINEPDWRCGWFLDRPPLGINLGARIERRAGLIARHEGDGINVLSGVGVGGGSLAIGMFLPQPRRSEWEQVYPADVGYDEMNTIYWPRARQRLGASPIPEDVQSTGPYRGARAWLEYLSEFDQNPLSIPFAVDWDVIRAELAGDAVACHTIGEGPYGSNSGAKNSVDRNYLAWAAATGNVTTLPLHEVTEIHEVSGQDRFEVRCRQIDVYGTVLATRTFACDYLFLAAGSVYTTSLLLTSQAKGWLPRLVNPEVGKGWGNNGDFLVTRINLRKDVGYAQGGPGNVKYIDDDNPFAPTSMAWEAAPVPNWMPRTTAHLVTSMAPERGEIRYDATAGAAKVHWPYGVLQTTAEKAAVNLVTRLWWQTEGRKGYLLNGLPTYARGVGTGLGAANTWHPLGGMVMGGATDFGGRCVDYPNLFCVDGSILPGSACLANPALTITANAERCLDRFVAAHT</sequence>
<organism evidence="19 20">
    <name type="scientific">Salinispora arenicola</name>
    <dbReference type="NCBI Taxonomy" id="168697"/>
    <lineage>
        <taxon>Bacteria</taxon>
        <taxon>Bacillati</taxon>
        <taxon>Actinomycetota</taxon>
        <taxon>Actinomycetes</taxon>
        <taxon>Micromonosporales</taxon>
        <taxon>Micromonosporaceae</taxon>
        <taxon>Salinispora</taxon>
    </lineage>
</organism>
<dbReference type="InterPro" id="IPR007867">
    <property type="entry name" value="GMC_OxRtase_C"/>
</dbReference>
<evidence type="ECO:0000256" key="13">
    <source>
        <dbReference type="ARBA" id="ARBA00049723"/>
    </source>
</evidence>
<comment type="caution">
    <text evidence="19">The sequence shown here is derived from an EMBL/GenBank/DDBJ whole genome shotgun (WGS) entry which is preliminary data.</text>
</comment>
<dbReference type="GeneID" id="93772738"/>
<evidence type="ECO:0000256" key="14">
    <source>
        <dbReference type="ARBA" id="ARBA00049744"/>
    </source>
</evidence>
<evidence type="ECO:0000259" key="17">
    <source>
        <dbReference type="Pfam" id="PF05199"/>
    </source>
</evidence>
<gene>
    <name evidence="19" type="ORF">FB564_3549</name>
    <name evidence="18" type="ORF">Sar04_22600</name>
</gene>
<keyword evidence="7" id="KW-0443">Lipid metabolism</keyword>
<evidence type="ECO:0000256" key="2">
    <source>
        <dbReference type="ARBA" id="ARBA00010790"/>
    </source>
</evidence>
<reference evidence="18 21" key="2">
    <citation type="submission" date="2021-03" db="EMBL/GenBank/DDBJ databases">
        <title>Whole genome shotgun sequence of Salinispora arenicola NBRC 105043.</title>
        <authorList>
            <person name="Komaki H."/>
            <person name="Tamura T."/>
        </authorList>
    </citation>
    <scope>NUCLEOTIDE SEQUENCE [LARGE SCALE GENOMIC DNA]</scope>
    <source>
        <strain evidence="18 21">NBRC 105043</strain>
    </source>
</reference>
<dbReference type="RefSeq" id="WP_142116539.1">
    <property type="nucleotide sequence ID" value="NZ_BOQM01000015.1"/>
</dbReference>
<name>A0A542XR98_SALAC</name>
<keyword evidence="8" id="KW-1207">Sterol metabolism</keyword>
<dbReference type="EMBL" id="BOQM01000015">
    <property type="protein sequence ID" value="GIM85463.1"/>
    <property type="molecule type" value="Genomic_DNA"/>
</dbReference>
<dbReference type="Gene3D" id="3.30.410.10">
    <property type="entry name" value="Cholesterol Oxidase, domain 2"/>
    <property type="match status" value="1"/>
</dbReference>
<evidence type="ECO:0000256" key="1">
    <source>
        <dbReference type="ARBA" id="ARBA00001974"/>
    </source>
</evidence>
<evidence type="ECO:0000313" key="21">
    <source>
        <dbReference type="Proteomes" id="UP000677457"/>
    </source>
</evidence>
<dbReference type="PANTHER" id="PTHR47470">
    <property type="entry name" value="CHOLESTEROL OXIDASE"/>
    <property type="match status" value="1"/>
</dbReference>
<evidence type="ECO:0000313" key="19">
    <source>
        <dbReference type="EMBL" id="TQL38351.1"/>
    </source>
</evidence>
<evidence type="ECO:0000256" key="10">
    <source>
        <dbReference type="ARBA" id="ARBA00023235"/>
    </source>
</evidence>
<dbReference type="Gene3D" id="3.50.50.60">
    <property type="entry name" value="FAD/NAD(P)-binding domain"/>
    <property type="match status" value="1"/>
</dbReference>
<keyword evidence="6" id="KW-0560">Oxidoreductase</keyword>
<keyword evidence="3" id="KW-0153">Cholesterol metabolism</keyword>
<comment type="similarity">
    <text evidence="2">Belongs to the GMC oxidoreductase family.</text>
</comment>
<evidence type="ECO:0000256" key="12">
    <source>
        <dbReference type="ARBA" id="ARBA00049645"/>
    </source>
</evidence>
<protein>
    <recommendedName>
        <fullName evidence="14">Cholesterol oxidase</fullName>
        <ecNumber evidence="13">1.1.3.6</ecNumber>
        <ecNumber evidence="11">5.3.3.1</ecNumber>
    </recommendedName>
    <alternativeName>
        <fullName evidence="15">Cholesterol isomerase</fullName>
    </alternativeName>
</protein>
<evidence type="ECO:0000256" key="4">
    <source>
        <dbReference type="ARBA" id="ARBA00022630"/>
    </source>
</evidence>
<evidence type="ECO:0000256" key="16">
    <source>
        <dbReference type="SAM" id="SignalP"/>
    </source>
</evidence>
<reference evidence="19 20" key="1">
    <citation type="submission" date="2019-06" db="EMBL/GenBank/DDBJ databases">
        <title>Sequencing the genomes of 1000 actinobacteria strains.</title>
        <authorList>
            <person name="Klenk H.-P."/>
        </authorList>
    </citation>
    <scope>NUCLEOTIDE SEQUENCE [LARGE SCALE GENOMIC DNA]</scope>
    <source>
        <strain evidence="19 20">DSM 44819</strain>
    </source>
</reference>